<sequence>MDTAVAHAARLLAVHPAGEFTVHVIDPAGSGASALAPLTQSGVLADPPAVGAAGVADMLARLIQRVDLVQMAVRGGAADSLPPDLDTAEQLLIVNDFPHGFDDRAVTQLRYLADEGPAVGVHLMMVADREDAAAYGPLLDPLWRSLLRLTPVPDEHLADPWVGHAWTYEPVTVPPGSQVLHQVLAHIAAARRAWNR</sequence>
<organism evidence="1 2">
    <name type="scientific">Streptomyces avermitilis</name>
    <dbReference type="NCBI Taxonomy" id="33903"/>
    <lineage>
        <taxon>Bacteria</taxon>
        <taxon>Bacillati</taxon>
        <taxon>Actinomycetota</taxon>
        <taxon>Actinomycetes</taxon>
        <taxon>Kitasatosporales</taxon>
        <taxon>Streptomycetaceae</taxon>
        <taxon>Streptomyces</taxon>
    </lineage>
</organism>
<accession>A0A4D4MNX3</accession>
<reference evidence="1 2" key="1">
    <citation type="submission" date="2019-04" db="EMBL/GenBank/DDBJ databases">
        <title>Draft genome sequences of Streptomyces avermitilis ATCC 31267.</title>
        <authorList>
            <person name="Komaki H."/>
            <person name="Tamura T."/>
            <person name="Hosoyama A."/>
        </authorList>
    </citation>
    <scope>NUCLEOTIDE SEQUENCE [LARGE SCALE GENOMIC DNA]</scope>
    <source>
        <strain evidence="1 2">ATCC 31267</strain>
    </source>
</reference>
<evidence type="ECO:0000313" key="1">
    <source>
        <dbReference type="EMBL" id="GDY73255.1"/>
    </source>
</evidence>
<proteinExistence type="predicted"/>
<comment type="caution">
    <text evidence="1">The sequence shown here is derived from an EMBL/GenBank/DDBJ whole genome shotgun (WGS) entry which is preliminary data.</text>
</comment>
<dbReference type="Proteomes" id="UP000299211">
    <property type="component" value="Unassembled WGS sequence"/>
</dbReference>
<dbReference type="InterPro" id="IPR027417">
    <property type="entry name" value="P-loop_NTPase"/>
</dbReference>
<protein>
    <recommendedName>
        <fullName evidence="3">Export associated protein</fullName>
    </recommendedName>
</protein>
<evidence type="ECO:0008006" key="3">
    <source>
        <dbReference type="Google" id="ProtNLM"/>
    </source>
</evidence>
<name>A0A4D4MNX3_STRAX</name>
<evidence type="ECO:0000313" key="2">
    <source>
        <dbReference type="Proteomes" id="UP000299211"/>
    </source>
</evidence>
<dbReference type="Gene3D" id="3.40.50.300">
    <property type="entry name" value="P-loop containing nucleotide triphosphate hydrolases"/>
    <property type="match status" value="1"/>
</dbReference>
<dbReference type="EMBL" id="BJHY01000001">
    <property type="protein sequence ID" value="GDY73255.1"/>
    <property type="molecule type" value="Genomic_DNA"/>
</dbReference>
<gene>
    <name evidence="1" type="ORF">SAV31267_027400</name>
</gene>
<dbReference type="AlphaFoldDB" id="A0A4D4MNX3"/>